<dbReference type="Proteomes" id="UP000324748">
    <property type="component" value="Unassembled WGS sequence"/>
</dbReference>
<evidence type="ECO:0000313" key="3">
    <source>
        <dbReference type="Proteomes" id="UP000324748"/>
    </source>
</evidence>
<keyword evidence="1" id="KW-0732">Signal</keyword>
<feature type="chain" id="PRO_5022680092" evidence="1">
    <location>
        <begin position="29"/>
        <end position="717"/>
    </location>
</feature>
<accession>A0A5B0PMY8</accession>
<proteinExistence type="predicted"/>
<organism evidence="2 3">
    <name type="scientific">Puccinia graminis f. sp. tritici</name>
    <dbReference type="NCBI Taxonomy" id="56615"/>
    <lineage>
        <taxon>Eukaryota</taxon>
        <taxon>Fungi</taxon>
        <taxon>Dikarya</taxon>
        <taxon>Basidiomycota</taxon>
        <taxon>Pucciniomycotina</taxon>
        <taxon>Pucciniomycetes</taxon>
        <taxon>Pucciniales</taxon>
        <taxon>Pucciniaceae</taxon>
        <taxon>Puccinia</taxon>
    </lineage>
</organism>
<reference evidence="2 3" key="1">
    <citation type="submission" date="2019-05" db="EMBL/GenBank/DDBJ databases">
        <title>Emergence of the Ug99 lineage of the wheat stem rust pathogen through somatic hybridization.</title>
        <authorList>
            <person name="Li F."/>
            <person name="Upadhyaya N.M."/>
            <person name="Sperschneider J."/>
            <person name="Matny O."/>
            <person name="Nguyen-Phuc H."/>
            <person name="Mago R."/>
            <person name="Raley C."/>
            <person name="Miller M.E."/>
            <person name="Silverstein K.A.T."/>
            <person name="Henningsen E."/>
            <person name="Hirsch C.D."/>
            <person name="Visser B."/>
            <person name="Pretorius Z.A."/>
            <person name="Steffenson B.J."/>
            <person name="Schwessinger B."/>
            <person name="Dodds P.N."/>
            <person name="Figueroa M."/>
        </authorList>
    </citation>
    <scope>NUCLEOTIDE SEQUENCE [LARGE SCALE GENOMIC DNA]</scope>
    <source>
        <strain evidence="2">21-0</strain>
    </source>
</reference>
<protein>
    <submittedName>
        <fullName evidence="2">Uncharacterized protein</fullName>
    </submittedName>
</protein>
<dbReference type="OrthoDB" id="2514703at2759"/>
<name>A0A5B0PMY8_PUCGR</name>
<sequence length="717" mass="82494">MIRMNRAYHPWLLGITFYLISCFEFSFCNPPTSDCAPLVSSAIDALGHESEFNFHDRELGHDYFQLSRGQGRVSKTDTAVDLIEPTILNTWNIGFNPDDHDGWWEEISNDLGDGSKPDTLRAITPDQMEQNMAGGDDQIDTSQIKTSKKRLGKVPDNKFKLDQELESMGEPLQSNLRPEKRPCRSVDERRKLVRCASNHKPGDFEIIALDSKWDPLLAWAQGSLGETADSAVMHHLVLCFGKQVKKMTEKLTLAKPYRKVEFRELPIDFILADSPDTNEPGCHYFLIQPKGLRGQSYHFSRKLNTIKVQFVGILEALGLYHGLSILYGVDKRILGHQMKDSLEDLVKWFWGIFFEEAEDGPAIFGWFKGTWEAAKQAGNEFGSIKKVVLLILANWNWSKISFNHKSEIALSLLGFWYKTKADMKFGLEKFGDKVPEIYWNAMAEISQIKLKSWKQIEINFFHEDNVENRSVTYKETNEVRKSIFNSMKLHLQNENSGIEQSLRTHIKNKVHDFVSRSRFDLCYERMISLNGLPICLIPVATAQRNSINQEFFIGLRGIEDLPRKRQNKSRIIENRTTQIIQSLYAIHSLATEVFSDQEKNILRLDDLIKWFLNIIFDQTDSRLPLFGWVAIQSNHLHSPNKLFSNAQKYLSVKLNESGTWSMYTGMNIAISVFGFWYEEMTLIKSNLNYQGGDQDHSFQNVLNKMDNFATQKDGFSS</sequence>
<dbReference type="AlphaFoldDB" id="A0A5B0PMY8"/>
<dbReference type="EMBL" id="VSWC01000053">
    <property type="protein sequence ID" value="KAA1101938.1"/>
    <property type="molecule type" value="Genomic_DNA"/>
</dbReference>
<comment type="caution">
    <text evidence="2">The sequence shown here is derived from an EMBL/GenBank/DDBJ whole genome shotgun (WGS) entry which is preliminary data.</text>
</comment>
<feature type="signal peptide" evidence="1">
    <location>
        <begin position="1"/>
        <end position="28"/>
    </location>
</feature>
<evidence type="ECO:0000256" key="1">
    <source>
        <dbReference type="SAM" id="SignalP"/>
    </source>
</evidence>
<evidence type="ECO:0000313" key="2">
    <source>
        <dbReference type="EMBL" id="KAA1101938.1"/>
    </source>
</evidence>
<keyword evidence="3" id="KW-1185">Reference proteome</keyword>
<gene>
    <name evidence="2" type="ORF">PGT21_033848</name>
</gene>